<feature type="repeat" description="Pumilio" evidence="7">
    <location>
        <begin position="1006"/>
        <end position="1047"/>
    </location>
</feature>
<dbReference type="Gene3D" id="1.25.10.10">
    <property type="entry name" value="Leucine-rich Repeat Variant"/>
    <property type="match status" value="1"/>
</dbReference>
<dbReference type="PROSITE" id="PS50302">
    <property type="entry name" value="PUM"/>
    <property type="match status" value="8"/>
</dbReference>
<dbReference type="InterPro" id="IPR012940">
    <property type="entry name" value="NABP"/>
</dbReference>
<dbReference type="InterPro" id="IPR001313">
    <property type="entry name" value="Pumilio_RNA-bd_rpt"/>
</dbReference>
<dbReference type="GO" id="GO:0005737">
    <property type="term" value="C:cytoplasm"/>
    <property type="evidence" value="ECO:0007669"/>
    <property type="project" value="UniProtKB-SubCell"/>
</dbReference>
<dbReference type="SUPFAM" id="SSF48371">
    <property type="entry name" value="ARM repeat"/>
    <property type="match status" value="1"/>
</dbReference>
<feature type="region of interest" description="Disordered" evidence="8">
    <location>
        <begin position="466"/>
        <end position="497"/>
    </location>
</feature>
<comment type="function">
    <text evidence="6">Sequence-specific RNA-binding protein that regulates translation and mRNA stability by binding the 3'-UTR of target mRNAs. Binds the APUM-binding elements (APBEs) in the 3'-UTR mRNA sequence of CLV1, PNH, WUS and FAS2.</text>
</comment>
<feature type="compositionally biased region" description="Polar residues" evidence="8">
    <location>
        <begin position="471"/>
        <end position="497"/>
    </location>
</feature>
<dbReference type="InterPro" id="IPR016024">
    <property type="entry name" value="ARM-type_fold"/>
</dbReference>
<feature type="domain" description="PUM-HD" evidence="9">
    <location>
        <begin position="733"/>
        <end position="1073"/>
    </location>
</feature>
<feature type="repeat" description="Pumilio" evidence="7">
    <location>
        <begin position="970"/>
        <end position="1005"/>
    </location>
</feature>
<accession>A0A0C9SB54</accession>
<keyword evidence="4" id="KW-0810">Translation regulation</keyword>
<dbReference type="Pfam" id="PF00806">
    <property type="entry name" value="PUF"/>
    <property type="match status" value="8"/>
</dbReference>
<feature type="repeat" description="Pumilio" evidence="7">
    <location>
        <begin position="861"/>
        <end position="896"/>
    </location>
</feature>
<name>A0A0C9SB54_9CONI</name>
<proteinExistence type="predicted"/>
<evidence type="ECO:0000256" key="1">
    <source>
        <dbReference type="ARBA" id="ARBA00004496"/>
    </source>
</evidence>
<feature type="repeat" description="Pumilio" evidence="7">
    <location>
        <begin position="934"/>
        <end position="969"/>
    </location>
</feature>
<dbReference type="SMART" id="SM00025">
    <property type="entry name" value="Pumilio"/>
    <property type="match status" value="8"/>
</dbReference>
<organism evidence="10">
    <name type="scientific">Wollemia nobilis</name>
    <dbReference type="NCBI Taxonomy" id="56998"/>
    <lineage>
        <taxon>Eukaryota</taxon>
        <taxon>Viridiplantae</taxon>
        <taxon>Streptophyta</taxon>
        <taxon>Embryophyta</taxon>
        <taxon>Tracheophyta</taxon>
        <taxon>Spermatophyta</taxon>
        <taxon>Pinopsida</taxon>
        <taxon>Pinidae</taxon>
        <taxon>Conifers II</taxon>
        <taxon>Araucariales</taxon>
        <taxon>Araucariaceae</taxon>
        <taxon>Wollemia</taxon>
    </lineage>
</organism>
<evidence type="ECO:0000313" key="10">
    <source>
        <dbReference type="EMBL" id="JAG89543.1"/>
    </source>
</evidence>
<keyword evidence="2" id="KW-0963">Cytoplasm</keyword>
<protein>
    <submittedName>
        <fullName evidence="10">TSA: Wollemia nobilis Ref_Wollemi_Transcript_791_4114 transcribed RNA sequence</fullName>
    </submittedName>
</protein>
<comment type="subcellular location">
    <subcellularLocation>
        <location evidence="1">Cytoplasm</location>
    </subcellularLocation>
</comment>
<dbReference type="GO" id="GO:0006417">
    <property type="term" value="P:regulation of translation"/>
    <property type="evidence" value="ECO:0007669"/>
    <property type="project" value="UniProtKB-KW"/>
</dbReference>
<evidence type="ECO:0000256" key="2">
    <source>
        <dbReference type="ARBA" id="ARBA00022490"/>
    </source>
</evidence>
<feature type="repeat" description="Pumilio" evidence="7">
    <location>
        <begin position="789"/>
        <end position="822"/>
    </location>
</feature>
<feature type="region of interest" description="Disordered" evidence="8">
    <location>
        <begin position="690"/>
        <end position="722"/>
    </location>
</feature>
<feature type="repeat" description="Pumilio" evidence="7">
    <location>
        <begin position="753"/>
        <end position="788"/>
    </location>
</feature>
<dbReference type="PANTHER" id="PTHR12537:SF187">
    <property type="entry name" value="OS04G0276200 PROTEIN"/>
    <property type="match status" value="1"/>
</dbReference>
<evidence type="ECO:0000256" key="3">
    <source>
        <dbReference type="ARBA" id="ARBA00022737"/>
    </source>
</evidence>
<dbReference type="Pfam" id="PF07990">
    <property type="entry name" value="NABP"/>
    <property type="match status" value="1"/>
</dbReference>
<dbReference type="PROSITE" id="PS50303">
    <property type="entry name" value="PUM_HD"/>
    <property type="match status" value="1"/>
</dbReference>
<evidence type="ECO:0000256" key="4">
    <source>
        <dbReference type="ARBA" id="ARBA00022845"/>
    </source>
</evidence>
<dbReference type="CDD" id="cd07920">
    <property type="entry name" value="Pumilio"/>
    <property type="match status" value="1"/>
</dbReference>
<dbReference type="InterPro" id="IPR033133">
    <property type="entry name" value="PUM-HD"/>
</dbReference>
<dbReference type="InterPro" id="IPR033712">
    <property type="entry name" value="Pumilio_RNA-bd"/>
</dbReference>
<evidence type="ECO:0000256" key="8">
    <source>
        <dbReference type="SAM" id="MobiDB-lite"/>
    </source>
</evidence>
<feature type="repeat" description="Pumilio" evidence="7">
    <location>
        <begin position="824"/>
        <end position="860"/>
    </location>
</feature>
<reference evidence="10" key="1">
    <citation type="submission" date="2015-02" db="EMBL/GenBank/DDBJ databases">
        <title>A transcriptome of Wollemia nobilis - a relic of Gondwana.</title>
        <authorList>
            <person name="Chia J.Y."/>
            <person name="Leong Y.S."/>
            <person name="Abdul Karim S."/>
            <person name="Wan Azmi N."/>
            <person name="Hercus R."/>
            <person name="Croft L."/>
        </authorList>
    </citation>
    <scope>NUCLEOTIDE SEQUENCE</scope>
    <source>
        <strain evidence="10">MaeBrown</strain>
        <tissue evidence="10">Leaf</tissue>
    </source>
</reference>
<dbReference type="GO" id="GO:0003729">
    <property type="term" value="F:mRNA binding"/>
    <property type="evidence" value="ECO:0007669"/>
    <property type="project" value="TreeGrafter"/>
</dbReference>
<evidence type="ECO:0000256" key="6">
    <source>
        <dbReference type="ARBA" id="ARBA00055193"/>
    </source>
</evidence>
<dbReference type="EMBL" id="GCHU01000782">
    <property type="protein sequence ID" value="JAG89543.1"/>
    <property type="molecule type" value="Transcribed_RNA"/>
</dbReference>
<dbReference type="FunFam" id="1.25.10.10:FF:000004">
    <property type="entry name" value="Pumilio homolog 1 isoform 2"/>
    <property type="match status" value="1"/>
</dbReference>
<feature type="repeat" description="Pumilio" evidence="7">
    <location>
        <begin position="897"/>
        <end position="932"/>
    </location>
</feature>
<evidence type="ECO:0000259" key="9">
    <source>
        <dbReference type="PROSITE" id="PS50303"/>
    </source>
</evidence>
<evidence type="ECO:0000256" key="5">
    <source>
        <dbReference type="ARBA" id="ARBA00022884"/>
    </source>
</evidence>
<feature type="region of interest" description="Disordered" evidence="8">
    <location>
        <begin position="142"/>
        <end position="164"/>
    </location>
</feature>
<dbReference type="PANTHER" id="PTHR12537">
    <property type="entry name" value="RNA BINDING PROTEIN PUMILIO-RELATED"/>
    <property type="match status" value="1"/>
</dbReference>
<evidence type="ECO:0000256" key="7">
    <source>
        <dbReference type="PROSITE-ProRule" id="PRU00317"/>
    </source>
</evidence>
<keyword evidence="5" id="KW-0694">RNA-binding</keyword>
<dbReference type="AlphaFoldDB" id="A0A0C9SB54"/>
<keyword evidence="3" id="KW-0677">Repeat</keyword>
<dbReference type="InterPro" id="IPR011989">
    <property type="entry name" value="ARM-like"/>
</dbReference>
<sequence length="1088" mass="118398">MVRMISSLGMGGTIGESIRGPGISVQDAYGDGFAKELGMLLRDPNSREASERERELNLYRSGSAPPSVQGSLAAVGGLFHNGLEPHSGLKLENGFTSEEDIRSSPAYLEYYYSHVNLNPRLPPPLLSREDWRLAQRLQAAGTGQGNIVDGRKPRPFADGNSKSLFSTQPVLSTHREENEILGRLSPGRGLSRQRSAEWLEGVDDGLIGLSARGLGSRRKSFADVLQEDLGRSTTVTGHFSRPPSRAAHDGDIDLASAAEAQLAHLHDAILPPLSTSDAAILEGLRSRSATPGLSRVQSHGTQSSQTFAAAVGASLSRNPTPDPQLVKAGLANASPAANPVNFGISEKQNIVSHDSFNRFSSESTELAAALSGLNIASNGTSERHKLVNSQMEHESKIPQNHLYYHQSVLNQNPQNSHVAKSQAELVKSPYLSESPHQSYSGLNQSSRGFVDVNMSSLTNKDHVDAGHPHQHNASLTPNLYSGTSVSGMSNGECSSRQYQSPHLSNTCAPNFGLSPYPINSMLLPPMVTNYSVPGSLPPMFDNVAAALAAANIDSRAAANTLPGGTSEGNVDLQNLYRASGQMGSGYQMAIMDALSMQQHLQRTAEYAARMATGLNDSSIPNNYAGSTYVDFELQKAYLSAMINQPQSQYGMPFVGRNGNASSGYYGSPPFGFAMPYGGSPIGSPVLGSSMIPGTSSARHNERNLRHPSGSKGSPGGVIGSWQPENEADIEERYGSSLLEEFKNNKNRCSELSDIAGHVVEFSADQIGSRFIQQKLETATTEEKNIVFNEIFPQALVLMTDVFGNYVLQKFFEHGTGKQRRELANLLSDHVLALSLQMYGCRVIQKAVEVVDIDQQTKLVSELDGHVMRCVRDQNGNHVIQKCIECIPQDRIQFIISAFFGQVVALSTHPYGCRVIQRVLEHCKDETTQSIMMDEILQSACVLAQDQYGNYVIQHVLEHGKPHERVAVIKKLAGQIVQMSQQKFASNVIEKCLQFGGPAERQILIGEMLGTTDENEPLQAMMKDQFANYVVQKVLETCDDQQREFILSRIKVHLNALKKFTYGKHIVARVEKLITAGEKRIGTRSVCPL</sequence>